<dbReference type="PROSITE" id="PS00086">
    <property type="entry name" value="CYTOCHROME_P450"/>
    <property type="match status" value="1"/>
</dbReference>
<keyword evidence="6" id="KW-0503">Monooxygenase</keyword>
<dbReference type="Pfam" id="PF00067">
    <property type="entry name" value="p450"/>
    <property type="match status" value="1"/>
</dbReference>
<evidence type="ECO:0008006" key="11">
    <source>
        <dbReference type="Google" id="ProtNLM"/>
    </source>
</evidence>
<evidence type="ECO:0000256" key="1">
    <source>
        <dbReference type="ARBA" id="ARBA00001971"/>
    </source>
</evidence>
<reference evidence="9 10" key="1">
    <citation type="journal article" date="2015" name="BMC Genomics">
        <title>Insights from the genome of Ophiocordyceps polyrhachis-furcata to pathogenicity and host specificity in insect fungi.</title>
        <authorList>
            <person name="Wichadakul D."/>
            <person name="Kobmoo N."/>
            <person name="Ingsriswang S."/>
            <person name="Tangphatsornruang S."/>
            <person name="Chantasingh D."/>
            <person name="Luangsa-ard J.J."/>
            <person name="Eurwilaichitr L."/>
        </authorList>
    </citation>
    <scope>NUCLEOTIDE SEQUENCE [LARGE SCALE GENOMIC DNA]</scope>
    <source>
        <strain evidence="9 10">BCC 54312</strain>
    </source>
</reference>
<dbReference type="GO" id="GO:0020037">
    <property type="term" value="F:heme binding"/>
    <property type="evidence" value="ECO:0007669"/>
    <property type="project" value="InterPro"/>
</dbReference>
<evidence type="ECO:0000256" key="7">
    <source>
        <dbReference type="PIRSR" id="PIRSR602403-1"/>
    </source>
</evidence>
<comment type="caution">
    <text evidence="9">The sequence shown here is derived from an EMBL/GenBank/DDBJ whole genome shotgun (WGS) entry which is preliminary data.</text>
</comment>
<dbReference type="Proteomes" id="UP000253664">
    <property type="component" value="Unassembled WGS sequence"/>
</dbReference>
<dbReference type="AlphaFoldDB" id="A0A367L6A5"/>
<dbReference type="PRINTS" id="PR00465">
    <property type="entry name" value="EP450IV"/>
</dbReference>
<feature type="binding site" description="axial binding residue" evidence="7">
    <location>
        <position position="456"/>
    </location>
    <ligand>
        <name>heme</name>
        <dbReference type="ChEBI" id="CHEBI:30413"/>
    </ligand>
    <ligandPart>
        <name>Fe</name>
        <dbReference type="ChEBI" id="CHEBI:18248"/>
    </ligandPart>
</feature>
<evidence type="ECO:0000313" key="10">
    <source>
        <dbReference type="Proteomes" id="UP000253664"/>
    </source>
</evidence>
<comment type="cofactor">
    <cofactor evidence="1 7">
        <name>heme</name>
        <dbReference type="ChEBI" id="CHEBI:30413"/>
    </cofactor>
</comment>
<dbReference type="SUPFAM" id="SSF48264">
    <property type="entry name" value="Cytochrome P450"/>
    <property type="match status" value="1"/>
</dbReference>
<dbReference type="GO" id="GO:0004497">
    <property type="term" value="F:monooxygenase activity"/>
    <property type="evidence" value="ECO:0007669"/>
    <property type="project" value="UniProtKB-KW"/>
</dbReference>
<dbReference type="SUPFAM" id="SSF50978">
    <property type="entry name" value="WD40 repeat-like"/>
    <property type="match status" value="1"/>
</dbReference>
<evidence type="ECO:0000256" key="4">
    <source>
        <dbReference type="ARBA" id="ARBA00022723"/>
    </source>
</evidence>
<evidence type="ECO:0000313" key="9">
    <source>
        <dbReference type="EMBL" id="RCI09954.1"/>
    </source>
</evidence>
<protein>
    <recommendedName>
        <fullName evidence="11">Cytochrome P450</fullName>
    </recommendedName>
</protein>
<dbReference type="Gene3D" id="2.130.10.10">
    <property type="entry name" value="YVTN repeat-like/Quinoprotein amine dehydrogenase"/>
    <property type="match status" value="1"/>
</dbReference>
<dbReference type="InterPro" id="IPR001128">
    <property type="entry name" value="Cyt_P450"/>
</dbReference>
<dbReference type="GO" id="GO:0016705">
    <property type="term" value="F:oxidoreductase activity, acting on paired donors, with incorporation or reduction of molecular oxygen"/>
    <property type="evidence" value="ECO:0007669"/>
    <property type="project" value="InterPro"/>
</dbReference>
<evidence type="ECO:0000256" key="8">
    <source>
        <dbReference type="SAM" id="Phobius"/>
    </source>
</evidence>
<dbReference type="PANTHER" id="PTHR24305">
    <property type="entry name" value="CYTOCHROME P450"/>
    <property type="match status" value="1"/>
</dbReference>
<sequence length="1047" mass="117501">MEPLSTALSAMWIVAVLKYAIVGFVIPWSIAFVVYRLAFHPLRKYPGPFLAKFTDGHGGFHAVGKRPHLDTYINLRRYGGVYRPAPNRLIFNSLAAVRDIYHNPNVTKARAYRHSRWLDRPNLFDTPDKDEHRRKRKVIGQVVSDRSLRVFEPIMSTQIDIFLCRLRDVARKGEIVNVTEMCRRLAVDVVGYLAFGYPLRTQTETTNRFIPEAMGKAIYMTNLYYTWPALGIFQPLLRWLARKKVFTFQQAVRKMIVARMAEPRDAKPDFYGLASGELNAVGDQLDDSELWNEALFFVTAGGTTVSTAMCGLFFNLSHHPDIYARVAAEIRTVFSSGREIHNGPKLAGCRYLRAVIDESLRLSPPSLSPLWREPDVSSTEAWVVDGHVIPPGTEAAVHLYSVLHHPEYFPEPFVFKPERWLEDEDGGGGTTSAETEEARATARRAQVSFGMGERSCAGKAMAYMETSVTIARTLWYFDFKRAPGEDGFLGGGSGSGGDDEPWTAPDQYQLQDILVADHDGPNLVFTPRGELWRELGEEKIGETRDGGLDTRGSNMIRKTRKTMAAEIPGYYFGELRPLFPIIAMGKPQLMLADKEKRRYFKIEATQTAPPSAWSTDAVKRREAEDSALEAERQQALVLCGHIRRHELKRDVVASALLDRETAVPVDDADVAAAAWADNVVEKGQIPFVPSFVRYKYPNMPCLYVGGDDVASAPGAVYATLDEETLVSSGITSDDNNRICSDRERGLSFRNEMVRCPQISSIKYHEPSNNVMLTSRETNRGSGLFFFTPSLPDDHYREPFWLRGRTTAYQRLSNYSRQREGWLAYQTTPGPRGSGMVCLVGTSCGIIRVSANDTISWITPPNLGKCPSEVFDQDFLHSNHNVVVAGGRQPRLWIKDLRTPDTQWTYARNASSIAHVRSVNPHQVLVGGLQNSMLLYDLRFFDRKANGTTPLVRFPGYRNEAHFQTGWDVSTDLGVVAAAHDDGTVKLFSLRSGRRLRCKGLDGIRTETPIQALMFQQMPRERTASLFVGVGPVLNKYSFGALDMEDEA</sequence>
<keyword evidence="4 7" id="KW-0479">Metal-binding</keyword>
<dbReference type="PANTHER" id="PTHR24305:SF226">
    <property type="entry name" value="CYTOCHROME P450 MONOOXYGENASE"/>
    <property type="match status" value="1"/>
</dbReference>
<evidence type="ECO:0000256" key="3">
    <source>
        <dbReference type="ARBA" id="ARBA00022617"/>
    </source>
</evidence>
<name>A0A367L6A5_9HYPO</name>
<dbReference type="OrthoDB" id="1470350at2759"/>
<dbReference type="GO" id="GO:0005506">
    <property type="term" value="F:iron ion binding"/>
    <property type="evidence" value="ECO:0007669"/>
    <property type="project" value="InterPro"/>
</dbReference>
<proteinExistence type="inferred from homology"/>
<dbReference type="InterPro" id="IPR036322">
    <property type="entry name" value="WD40_repeat_dom_sf"/>
</dbReference>
<organism evidence="9 10">
    <name type="scientific">Ophiocordyceps polyrhachis-furcata BCC 54312</name>
    <dbReference type="NCBI Taxonomy" id="1330021"/>
    <lineage>
        <taxon>Eukaryota</taxon>
        <taxon>Fungi</taxon>
        <taxon>Dikarya</taxon>
        <taxon>Ascomycota</taxon>
        <taxon>Pezizomycotina</taxon>
        <taxon>Sordariomycetes</taxon>
        <taxon>Hypocreomycetidae</taxon>
        <taxon>Hypocreales</taxon>
        <taxon>Ophiocordycipitaceae</taxon>
        <taxon>Ophiocordyceps</taxon>
    </lineage>
</organism>
<dbReference type="InterPro" id="IPR015943">
    <property type="entry name" value="WD40/YVTN_repeat-like_dom_sf"/>
</dbReference>
<dbReference type="PRINTS" id="PR00385">
    <property type="entry name" value="P450"/>
</dbReference>
<comment type="similarity">
    <text evidence="2">Belongs to the cytochrome P450 family.</text>
</comment>
<dbReference type="EMBL" id="LKCN02000013">
    <property type="protein sequence ID" value="RCI09954.1"/>
    <property type="molecule type" value="Genomic_DNA"/>
</dbReference>
<keyword evidence="5 7" id="KW-0408">Iron</keyword>
<keyword evidence="8" id="KW-0812">Transmembrane</keyword>
<keyword evidence="6" id="KW-0560">Oxidoreductase</keyword>
<evidence type="ECO:0000256" key="2">
    <source>
        <dbReference type="ARBA" id="ARBA00010617"/>
    </source>
</evidence>
<dbReference type="InterPro" id="IPR017972">
    <property type="entry name" value="Cyt_P450_CS"/>
</dbReference>
<dbReference type="InterPro" id="IPR002403">
    <property type="entry name" value="Cyt_P450_E_grp-IV"/>
</dbReference>
<accession>A0A367L6A5</accession>
<gene>
    <name evidence="9" type="ORF">L249_8582</name>
</gene>
<dbReference type="Gene3D" id="1.10.630.10">
    <property type="entry name" value="Cytochrome P450"/>
    <property type="match status" value="1"/>
</dbReference>
<evidence type="ECO:0000256" key="5">
    <source>
        <dbReference type="ARBA" id="ARBA00023004"/>
    </source>
</evidence>
<evidence type="ECO:0000256" key="6">
    <source>
        <dbReference type="ARBA" id="ARBA00023033"/>
    </source>
</evidence>
<dbReference type="STRING" id="1330021.A0A367L6A5"/>
<dbReference type="InterPro" id="IPR036396">
    <property type="entry name" value="Cyt_P450_sf"/>
</dbReference>
<dbReference type="InterPro" id="IPR050121">
    <property type="entry name" value="Cytochrome_P450_monoxygenase"/>
</dbReference>
<keyword evidence="8" id="KW-0472">Membrane</keyword>
<keyword evidence="10" id="KW-1185">Reference proteome</keyword>
<feature type="transmembrane region" description="Helical" evidence="8">
    <location>
        <begin position="12"/>
        <end position="35"/>
    </location>
</feature>
<keyword evidence="8" id="KW-1133">Transmembrane helix</keyword>
<keyword evidence="3 7" id="KW-0349">Heme</keyword>